<dbReference type="RefSeq" id="WP_301142920.1">
    <property type="nucleotide sequence ID" value="NZ_JAUHQA010000001.1"/>
</dbReference>
<evidence type="ECO:0000313" key="3">
    <source>
        <dbReference type="Proteomes" id="UP001172708"/>
    </source>
</evidence>
<gene>
    <name evidence="2" type="ORF">QQX02_10345</name>
</gene>
<dbReference type="EMBL" id="JAUHQA010000001">
    <property type="protein sequence ID" value="MDN4481323.1"/>
    <property type="molecule type" value="Genomic_DNA"/>
</dbReference>
<dbReference type="PROSITE" id="PS51257">
    <property type="entry name" value="PROKAR_LIPOPROTEIN"/>
    <property type="match status" value="1"/>
</dbReference>
<keyword evidence="1" id="KW-0732">Signal</keyword>
<feature type="chain" id="PRO_5045369797" evidence="1">
    <location>
        <begin position="26"/>
        <end position="155"/>
    </location>
</feature>
<evidence type="ECO:0000313" key="2">
    <source>
        <dbReference type="EMBL" id="MDN4481323.1"/>
    </source>
</evidence>
<dbReference type="Proteomes" id="UP001172708">
    <property type="component" value="Unassembled WGS sequence"/>
</dbReference>
<dbReference type="InterPro" id="IPR021903">
    <property type="entry name" value="DUF3515"/>
</dbReference>
<reference evidence="2" key="1">
    <citation type="submission" date="2023-06" db="EMBL/GenBank/DDBJ databases">
        <title>Egi l300058.</title>
        <authorList>
            <person name="Gao L."/>
            <person name="Fang B.-Z."/>
            <person name="Li W.-J."/>
        </authorList>
    </citation>
    <scope>NUCLEOTIDE SEQUENCE</scope>
    <source>
        <strain evidence="2">EGI L300058</strain>
    </source>
</reference>
<feature type="signal peptide" evidence="1">
    <location>
        <begin position="1"/>
        <end position="25"/>
    </location>
</feature>
<protein>
    <submittedName>
        <fullName evidence="2">DUF3515 family protein</fullName>
    </submittedName>
</protein>
<comment type="caution">
    <text evidence="2">The sequence shown here is derived from an EMBL/GenBank/DDBJ whole genome shotgun (WGS) entry which is preliminary data.</text>
</comment>
<dbReference type="Pfam" id="PF12028">
    <property type="entry name" value="DUF3515"/>
    <property type="match status" value="1"/>
</dbReference>
<proteinExistence type="predicted"/>
<keyword evidence="3" id="KW-1185">Reference proteome</keyword>
<evidence type="ECO:0000256" key="1">
    <source>
        <dbReference type="SAM" id="SignalP"/>
    </source>
</evidence>
<organism evidence="2 3">
    <name type="scientific">Demequina muriae</name>
    <dbReference type="NCBI Taxonomy" id="3051664"/>
    <lineage>
        <taxon>Bacteria</taxon>
        <taxon>Bacillati</taxon>
        <taxon>Actinomycetota</taxon>
        <taxon>Actinomycetes</taxon>
        <taxon>Micrococcales</taxon>
        <taxon>Demequinaceae</taxon>
        <taxon>Demequina</taxon>
    </lineage>
</organism>
<accession>A0ABT8GIR2</accession>
<name>A0ABT8GIR2_9MICO</name>
<sequence>MPSRLAVAAASAVAALPLLAGCAHAEVIEAAPYAADPDCARVMLAIPETVGGLEMRATTSQATQAWGEEYAILARCGVEPPGPTTEQCIAVETPAATVDWLLREEGEDWVAVTFGRSPALELTVPQVRADEAVGDVLAELSPAAALAPENGLECS</sequence>